<dbReference type="RefSeq" id="WP_149948227.1">
    <property type="nucleotide sequence ID" value="NZ_JBBNMF010000040.1"/>
</dbReference>
<feature type="transmembrane region" description="Helical" evidence="1">
    <location>
        <begin position="281"/>
        <end position="300"/>
    </location>
</feature>
<gene>
    <name evidence="2" type="ORF">F2Y87_25980</name>
</gene>
<feature type="transmembrane region" description="Helical" evidence="1">
    <location>
        <begin position="335"/>
        <end position="353"/>
    </location>
</feature>
<protein>
    <submittedName>
        <fullName evidence="2">EpsG family protein</fullName>
    </submittedName>
</protein>
<dbReference type="InterPro" id="IPR049458">
    <property type="entry name" value="EpsG-like"/>
</dbReference>
<dbReference type="EMBL" id="VVYX01000051">
    <property type="protein sequence ID" value="KAA5413312.1"/>
    <property type="molecule type" value="Genomic_DNA"/>
</dbReference>
<keyword evidence="1" id="KW-0812">Transmembrane</keyword>
<feature type="transmembrane region" description="Helical" evidence="1">
    <location>
        <begin position="255"/>
        <end position="274"/>
    </location>
</feature>
<dbReference type="Proteomes" id="UP000482653">
    <property type="component" value="Unassembled WGS sequence"/>
</dbReference>
<comment type="caution">
    <text evidence="2">The sequence shown here is derived from an EMBL/GenBank/DDBJ whole genome shotgun (WGS) entry which is preliminary data.</text>
</comment>
<keyword evidence="1" id="KW-1133">Transmembrane helix</keyword>
<evidence type="ECO:0000313" key="2">
    <source>
        <dbReference type="EMBL" id="KAA5413312.1"/>
    </source>
</evidence>
<feature type="transmembrane region" description="Helical" evidence="1">
    <location>
        <begin position="31"/>
        <end position="49"/>
    </location>
</feature>
<proteinExistence type="predicted"/>
<dbReference type="Pfam" id="PF14897">
    <property type="entry name" value="EpsG"/>
    <property type="match status" value="1"/>
</dbReference>
<keyword evidence="1" id="KW-0472">Membrane</keyword>
<feature type="transmembrane region" description="Helical" evidence="1">
    <location>
        <begin position="122"/>
        <end position="143"/>
    </location>
</feature>
<evidence type="ECO:0000313" key="3">
    <source>
        <dbReference type="Proteomes" id="UP000482653"/>
    </source>
</evidence>
<feature type="transmembrane region" description="Helical" evidence="1">
    <location>
        <begin position="164"/>
        <end position="186"/>
    </location>
</feature>
<dbReference type="AlphaFoldDB" id="A0A6L3JS48"/>
<organism evidence="2 3">
    <name type="scientific">Bacteroides cellulosilyticus</name>
    <dbReference type="NCBI Taxonomy" id="246787"/>
    <lineage>
        <taxon>Bacteria</taxon>
        <taxon>Pseudomonadati</taxon>
        <taxon>Bacteroidota</taxon>
        <taxon>Bacteroidia</taxon>
        <taxon>Bacteroidales</taxon>
        <taxon>Bacteroidaceae</taxon>
        <taxon>Bacteroides</taxon>
    </lineage>
</organism>
<accession>A0A6L3JS48</accession>
<name>A0A6L3JS48_9BACE</name>
<sequence length="385" mass="45856">MLYTFSLLFCLFIAIWYDILGQSKYKNTWYHILLFWFITISALQFQVGTDVPHYMKEYKLFDVDNFRFSDLFEGGEDRRQPGWILLMYVCRFFTGEFVFFKIIQAVFLNMAVFSFFRRETKNVFLCIFLYALISYLVLNFNLLRQSFALGFALYGYSYLRSKQIAKYLLCVFAAFMFHNSAFILIFPLLVEFLKFNKITLWMTLSLIIIFIYFLSTVDVGILLADFFTSGSVNSNISSIGLGYMQSEDLGVRDEFSIFSIRRLCIAFVLIYFLFKSKDTPLAYMGFAYLIINILVSIFPIIWRFRIYFDISYLIILAAFIKEFKIPRLKCFSKWMSIAVICIISYFFLSDYLIPYEGSSMRYIDQYYPYHSVFDPIIEYKRLNYF</sequence>
<evidence type="ECO:0000256" key="1">
    <source>
        <dbReference type="SAM" id="Phobius"/>
    </source>
</evidence>
<feature type="transmembrane region" description="Helical" evidence="1">
    <location>
        <begin position="198"/>
        <end position="215"/>
    </location>
</feature>
<feature type="transmembrane region" description="Helical" evidence="1">
    <location>
        <begin position="97"/>
        <end position="116"/>
    </location>
</feature>
<reference evidence="2 3" key="1">
    <citation type="journal article" date="2019" name="Nat. Med.">
        <title>A library of human gut bacterial isolates paired with longitudinal multiomics data enables mechanistic microbiome research.</title>
        <authorList>
            <person name="Poyet M."/>
            <person name="Groussin M."/>
            <person name="Gibbons S.M."/>
            <person name="Avila-Pacheco J."/>
            <person name="Jiang X."/>
            <person name="Kearney S.M."/>
            <person name="Perrotta A.R."/>
            <person name="Berdy B."/>
            <person name="Zhao S."/>
            <person name="Lieberman T.D."/>
            <person name="Swanson P.K."/>
            <person name="Smith M."/>
            <person name="Roesemann S."/>
            <person name="Alexander J.E."/>
            <person name="Rich S.A."/>
            <person name="Livny J."/>
            <person name="Vlamakis H."/>
            <person name="Clish C."/>
            <person name="Bullock K."/>
            <person name="Deik A."/>
            <person name="Scott J."/>
            <person name="Pierce K.A."/>
            <person name="Xavier R.J."/>
            <person name="Alm E.J."/>
        </authorList>
    </citation>
    <scope>NUCLEOTIDE SEQUENCE [LARGE SCALE GENOMIC DNA]</scope>
    <source>
        <strain evidence="2 3">BIOML-A8</strain>
    </source>
</reference>